<feature type="active site" evidence="8">
    <location>
        <position position="339"/>
    </location>
</feature>
<dbReference type="GO" id="GO:0009298">
    <property type="term" value="P:GDP-mannose biosynthetic process"/>
    <property type="evidence" value="ECO:0007669"/>
    <property type="project" value="InterPro"/>
</dbReference>
<dbReference type="GO" id="GO:0005829">
    <property type="term" value="C:cytosol"/>
    <property type="evidence" value="ECO:0007669"/>
    <property type="project" value="TreeGrafter"/>
</dbReference>
<accession>A0A8T2QKX7</accession>
<dbReference type="InterPro" id="IPR046456">
    <property type="entry name" value="PMI_typeI_C"/>
</dbReference>
<dbReference type="GO" id="GO:0008270">
    <property type="term" value="F:zinc ion binding"/>
    <property type="evidence" value="ECO:0007669"/>
    <property type="project" value="InterPro"/>
</dbReference>
<evidence type="ECO:0000256" key="4">
    <source>
        <dbReference type="ARBA" id="ARBA00011956"/>
    </source>
</evidence>
<feature type="domain" description="Phosphomannose isomerase type I catalytic" evidence="13">
    <location>
        <begin position="115"/>
        <end position="197"/>
    </location>
</feature>
<proteinExistence type="inferred from homology"/>
<evidence type="ECO:0000259" key="12">
    <source>
        <dbReference type="Pfam" id="PF01238"/>
    </source>
</evidence>
<evidence type="ECO:0000256" key="11">
    <source>
        <dbReference type="RuleBase" id="RU004189"/>
    </source>
</evidence>
<dbReference type="InterPro" id="IPR014710">
    <property type="entry name" value="RmlC-like_jellyroll"/>
</dbReference>
<dbReference type="PROSITE" id="PS00966">
    <property type="entry name" value="PMI_I_2"/>
    <property type="match status" value="1"/>
</dbReference>
<sequence>MELSKKKALKLQCSVQNYEWGCKGEQSTVAKLYALQSKSPIEPDKPYAELWMGTHESGPSSVLLDEDNETASASGDKANGFGAHHAGNHASRRYINKIGYTRFSCNCSPQPQRSLLLSDWLLKNPEALGRKVLLRWGVNLPFLFKVLSVQKALSIQAHPDKELAKSLHRRQPQIYKDSNHKPEMALAITHFEALCGFLSAQELKIVVESVPELQYVLGTSLSYDLMNVSISCEKTTKLTLKAAFSAIINANKDLITKSLSQLILRLKSSQQERSLTQRELLILRLAEQYPNDVGIFSALFLNYIRLEPGQALYLSANEPHAYLLGECIECMAASDNVVRAGLTPKYIDTKTLCDMLTYNQGMPEILSGINLNAYTKRYSPPFDEFEMESCMLPIGQRMRLSSIEGPSILIVLGGSGTLHERDGNAQSLQFGDTVFLSAGTEYDVITNPASKGNLQFYRAGVNSRVLLMD</sequence>
<gene>
    <name evidence="15" type="ORF">KP509_34G066900</name>
</gene>
<dbReference type="GO" id="GO:0004476">
    <property type="term" value="F:mannose-6-phosphate isomerase activity"/>
    <property type="evidence" value="ECO:0007669"/>
    <property type="project" value="UniProtKB-EC"/>
</dbReference>
<dbReference type="NCBIfam" id="TIGR00218">
    <property type="entry name" value="manA"/>
    <property type="match status" value="1"/>
</dbReference>
<feature type="binding site" evidence="9">
    <location>
        <position position="183"/>
    </location>
    <ligand>
        <name>Zn(2+)</name>
        <dbReference type="ChEBI" id="CHEBI:29105"/>
    </ligand>
</feature>
<evidence type="ECO:0000313" key="16">
    <source>
        <dbReference type="Proteomes" id="UP000825935"/>
    </source>
</evidence>
<keyword evidence="16" id="KW-1185">Reference proteome</keyword>
<evidence type="ECO:0000256" key="2">
    <source>
        <dbReference type="ARBA" id="ARBA00004666"/>
    </source>
</evidence>
<evidence type="ECO:0000259" key="14">
    <source>
        <dbReference type="Pfam" id="PF20512"/>
    </source>
</evidence>
<feature type="binding site" evidence="9">
    <location>
        <position position="156"/>
    </location>
    <ligand>
        <name>Zn(2+)</name>
        <dbReference type="ChEBI" id="CHEBI:29105"/>
    </ligand>
</feature>
<evidence type="ECO:0000313" key="15">
    <source>
        <dbReference type="EMBL" id="KAH7284697.1"/>
    </source>
</evidence>
<dbReference type="Gene3D" id="2.60.120.10">
    <property type="entry name" value="Jelly Rolls"/>
    <property type="match status" value="2"/>
</dbReference>
<feature type="domain" description="Phosphomannose isomerase type I C-terminal" evidence="12">
    <location>
        <begin position="378"/>
        <end position="418"/>
    </location>
</feature>
<dbReference type="AlphaFoldDB" id="A0A8T2QKX7"/>
<dbReference type="Gene3D" id="1.10.441.10">
    <property type="entry name" value="Phosphomannose Isomerase, domain 2"/>
    <property type="match status" value="1"/>
</dbReference>
<feature type="binding site" evidence="9">
    <location>
        <position position="158"/>
    </location>
    <ligand>
        <name>Zn(2+)</name>
        <dbReference type="ChEBI" id="CHEBI:29105"/>
    </ligand>
</feature>
<evidence type="ECO:0000256" key="10">
    <source>
        <dbReference type="RuleBase" id="RU000611"/>
    </source>
</evidence>
<evidence type="ECO:0000256" key="3">
    <source>
        <dbReference type="ARBA" id="ARBA00010772"/>
    </source>
</evidence>
<feature type="binding site" evidence="9">
    <location>
        <position position="320"/>
    </location>
    <ligand>
        <name>Zn(2+)</name>
        <dbReference type="ChEBI" id="CHEBI:29105"/>
    </ligand>
</feature>
<dbReference type="OMA" id="ISKKCHA"/>
<dbReference type="PROSITE" id="PS00965">
    <property type="entry name" value="PMI_I_1"/>
    <property type="match status" value="1"/>
</dbReference>
<dbReference type="InterPro" id="IPR001250">
    <property type="entry name" value="Man6P_Isoase-1"/>
</dbReference>
<evidence type="ECO:0000256" key="9">
    <source>
        <dbReference type="PIRSR" id="PIRSR001480-2"/>
    </source>
</evidence>
<dbReference type="InterPro" id="IPR046457">
    <property type="entry name" value="PMI_typeI_cat"/>
</dbReference>
<comment type="similarity">
    <text evidence="3 11">Belongs to the mannose-6-phosphate isomerase type 1 family.</text>
</comment>
<dbReference type="FunFam" id="2.60.120.10:FF:000044">
    <property type="entry name" value="Mannose-6-phosphate isomerase"/>
    <property type="match status" value="1"/>
</dbReference>
<dbReference type="InterPro" id="IPR011051">
    <property type="entry name" value="RmlC_Cupin_sf"/>
</dbReference>
<dbReference type="InterPro" id="IPR018050">
    <property type="entry name" value="Pmannose_isomerase-type1_CS"/>
</dbReference>
<keyword evidence="7 10" id="KW-0413">Isomerase</keyword>
<evidence type="ECO:0000256" key="7">
    <source>
        <dbReference type="ARBA" id="ARBA00023235"/>
    </source>
</evidence>
<dbReference type="GO" id="GO:0005975">
    <property type="term" value="P:carbohydrate metabolic process"/>
    <property type="evidence" value="ECO:0007669"/>
    <property type="project" value="InterPro"/>
</dbReference>
<comment type="cofactor">
    <cofactor evidence="9 10">
        <name>Zn(2+)</name>
        <dbReference type="ChEBI" id="CHEBI:29105"/>
    </cofactor>
    <text evidence="9 10">Binds 1 zinc ion per subunit.</text>
</comment>
<dbReference type="PIRSF" id="PIRSF001480">
    <property type="entry name" value="Mannose-6-phosphate_isomerase"/>
    <property type="match status" value="1"/>
</dbReference>
<comment type="pathway">
    <text evidence="2">Nucleotide-sugar biosynthesis; GDP-alpha-D-mannose biosynthesis; alpha-D-mannose 1-phosphate from D-fructose 6-phosphate: step 1/2.</text>
</comment>
<feature type="domain" description="Phosphomannose isomerase type I catalytic" evidence="13">
    <location>
        <begin position="9"/>
        <end position="63"/>
    </location>
</feature>
<reference evidence="15" key="1">
    <citation type="submission" date="2021-08" db="EMBL/GenBank/DDBJ databases">
        <title>WGS assembly of Ceratopteris richardii.</title>
        <authorList>
            <person name="Marchant D.B."/>
            <person name="Chen G."/>
            <person name="Jenkins J."/>
            <person name="Shu S."/>
            <person name="Leebens-Mack J."/>
            <person name="Grimwood J."/>
            <person name="Schmutz J."/>
            <person name="Soltis P."/>
            <person name="Soltis D."/>
            <person name="Chen Z.-H."/>
        </authorList>
    </citation>
    <scope>NUCLEOTIDE SEQUENCE</scope>
    <source>
        <strain evidence="15">Whitten #5841</strain>
        <tissue evidence="15">Leaf</tissue>
    </source>
</reference>
<evidence type="ECO:0000256" key="8">
    <source>
        <dbReference type="PIRSR" id="PIRSR001480-1"/>
    </source>
</evidence>
<dbReference type="EMBL" id="CM035439">
    <property type="protein sequence ID" value="KAH7284698.1"/>
    <property type="molecule type" value="Genomic_DNA"/>
</dbReference>
<dbReference type="EC" id="5.3.1.8" evidence="4 10"/>
<dbReference type="Proteomes" id="UP000825935">
    <property type="component" value="Chromosome 34"/>
</dbReference>
<evidence type="ECO:0000256" key="5">
    <source>
        <dbReference type="ARBA" id="ARBA00022723"/>
    </source>
</evidence>
<dbReference type="CDD" id="cd07011">
    <property type="entry name" value="cupin_PMI_type_I_N"/>
    <property type="match status" value="1"/>
</dbReference>
<dbReference type="InterPro" id="IPR016305">
    <property type="entry name" value="Mannose-6-P_Isomerase"/>
</dbReference>
<dbReference type="PANTHER" id="PTHR10309:SF0">
    <property type="entry name" value="MANNOSE-6-PHOSPHATE ISOMERASE"/>
    <property type="match status" value="1"/>
</dbReference>
<comment type="catalytic activity">
    <reaction evidence="1 10">
        <text>D-mannose 6-phosphate = D-fructose 6-phosphate</text>
        <dbReference type="Rhea" id="RHEA:12356"/>
        <dbReference type="ChEBI" id="CHEBI:58735"/>
        <dbReference type="ChEBI" id="CHEBI:61527"/>
        <dbReference type="EC" id="5.3.1.8"/>
    </reaction>
</comment>
<keyword evidence="5 9" id="KW-0479">Metal-binding</keyword>
<name>A0A8T2QKX7_CERRI</name>
<dbReference type="InterPro" id="IPR046458">
    <property type="entry name" value="PMI_typeI_hel"/>
</dbReference>
<dbReference type="Pfam" id="PF20512">
    <property type="entry name" value="PMI_typeI_hel"/>
    <property type="match status" value="1"/>
</dbReference>
<dbReference type="OrthoDB" id="6605218at2759"/>
<comment type="caution">
    <text evidence="15">The sequence shown here is derived from an EMBL/GenBank/DDBJ whole genome shotgun (WGS) entry which is preliminary data.</text>
</comment>
<feature type="domain" description="Phosphomannose isomerase type I helical insertion" evidence="14">
    <location>
        <begin position="233"/>
        <end position="301"/>
    </location>
</feature>
<evidence type="ECO:0000259" key="13">
    <source>
        <dbReference type="Pfam" id="PF20511"/>
    </source>
</evidence>
<dbReference type="PRINTS" id="PR00714">
    <property type="entry name" value="MAN6PISMRASE"/>
</dbReference>
<dbReference type="PANTHER" id="PTHR10309">
    <property type="entry name" value="MANNOSE-6-PHOSPHATE ISOMERASE"/>
    <property type="match status" value="1"/>
</dbReference>
<dbReference type="SUPFAM" id="SSF51182">
    <property type="entry name" value="RmlC-like cupins"/>
    <property type="match status" value="2"/>
</dbReference>
<dbReference type="Pfam" id="PF01238">
    <property type="entry name" value="PMI_typeI_C"/>
    <property type="match status" value="1"/>
</dbReference>
<dbReference type="Pfam" id="PF20511">
    <property type="entry name" value="PMI_typeI_cat"/>
    <property type="match status" value="2"/>
</dbReference>
<evidence type="ECO:0000256" key="1">
    <source>
        <dbReference type="ARBA" id="ARBA00000757"/>
    </source>
</evidence>
<keyword evidence="6 9" id="KW-0862">Zinc</keyword>
<organism evidence="15 16">
    <name type="scientific">Ceratopteris richardii</name>
    <name type="common">Triangle waterfern</name>
    <dbReference type="NCBI Taxonomy" id="49495"/>
    <lineage>
        <taxon>Eukaryota</taxon>
        <taxon>Viridiplantae</taxon>
        <taxon>Streptophyta</taxon>
        <taxon>Embryophyta</taxon>
        <taxon>Tracheophyta</taxon>
        <taxon>Polypodiopsida</taxon>
        <taxon>Polypodiidae</taxon>
        <taxon>Polypodiales</taxon>
        <taxon>Pteridineae</taxon>
        <taxon>Pteridaceae</taxon>
        <taxon>Parkerioideae</taxon>
        <taxon>Ceratopteris</taxon>
    </lineage>
</organism>
<dbReference type="EMBL" id="CM035439">
    <property type="protein sequence ID" value="KAH7284697.1"/>
    <property type="molecule type" value="Genomic_DNA"/>
</dbReference>
<protein>
    <recommendedName>
        <fullName evidence="4 10">Mannose-6-phosphate isomerase</fullName>
        <ecNumber evidence="4 10">5.3.1.8</ecNumber>
    </recommendedName>
</protein>
<evidence type="ECO:0000256" key="6">
    <source>
        <dbReference type="ARBA" id="ARBA00022833"/>
    </source>
</evidence>